<dbReference type="SUPFAM" id="SSF55729">
    <property type="entry name" value="Acyl-CoA N-acyltransferases (Nat)"/>
    <property type="match status" value="1"/>
</dbReference>
<dbReference type="InterPro" id="IPR000182">
    <property type="entry name" value="GNAT_dom"/>
</dbReference>
<reference evidence="2" key="2">
    <citation type="submission" date="2023-03" db="EMBL/GenBank/DDBJ databases">
        <authorList>
            <person name="Zhang Z."/>
        </authorList>
    </citation>
    <scope>NUCLEOTIDE SEQUENCE</scope>
    <source>
        <strain evidence="2">DSA</strain>
    </source>
</reference>
<feature type="domain" description="N-acetyltransferase" evidence="1">
    <location>
        <begin position="127"/>
        <end position="279"/>
    </location>
</feature>
<dbReference type="RefSeq" id="WP_304545487.1">
    <property type="nucleotide sequence ID" value="NZ_JARPTC010000031.1"/>
</dbReference>
<reference evidence="2" key="1">
    <citation type="journal article" date="2023" name="J. Hazard. Mater.">
        <title>Anaerobic biodegradation of pyrene and benzo[a]pyrene by a new sulfate-reducing Desulforamulus aquiferis strain DSA.</title>
        <authorList>
            <person name="Zhang Z."/>
            <person name="Sun J."/>
            <person name="Gong X."/>
            <person name="Wang C."/>
            <person name="Wang H."/>
        </authorList>
    </citation>
    <scope>NUCLEOTIDE SEQUENCE</scope>
    <source>
        <strain evidence="2">DSA</strain>
    </source>
</reference>
<evidence type="ECO:0000313" key="3">
    <source>
        <dbReference type="Proteomes" id="UP001172911"/>
    </source>
</evidence>
<dbReference type="Pfam" id="PF00583">
    <property type="entry name" value="Acetyltransf_1"/>
    <property type="match status" value="1"/>
</dbReference>
<dbReference type="Proteomes" id="UP001172911">
    <property type="component" value="Unassembled WGS sequence"/>
</dbReference>
<dbReference type="NCBIfam" id="TIGR03827">
    <property type="entry name" value="GNAT_ablB"/>
    <property type="match status" value="1"/>
</dbReference>
<dbReference type="InterPro" id="IPR022525">
    <property type="entry name" value="GNAT_AblB"/>
</dbReference>
<protein>
    <submittedName>
        <fullName evidence="2">Beta-lysine N-acetyltransferase</fullName>
    </submittedName>
</protein>
<proteinExistence type="predicted"/>
<evidence type="ECO:0000313" key="2">
    <source>
        <dbReference type="EMBL" id="MDO7789027.1"/>
    </source>
</evidence>
<organism evidence="2 3">
    <name type="scientific">Desulforamulus aquiferis</name>
    <dbReference type="NCBI Taxonomy" id="1397668"/>
    <lineage>
        <taxon>Bacteria</taxon>
        <taxon>Bacillati</taxon>
        <taxon>Bacillota</taxon>
        <taxon>Clostridia</taxon>
        <taxon>Eubacteriales</taxon>
        <taxon>Peptococcaceae</taxon>
        <taxon>Desulforamulus</taxon>
    </lineage>
</organism>
<sequence>MPIIIRDEKDYSVQVQLDEQNKRIWVNRYKTSNPSALEDFLIALASEYNLQKIILPVKTRDLPRFPQDTFCLEGTIDGYFGGSSGHFLSTFLDAEREKSLTKARDQKNLKEILDYPQTYNYKLPGHLTMRRAVKRDTPALADLFSNVFKSYPTPVYDPLYLARSMSKGDLFLVVYNGNRLAAAAAAEIDWDYKRAELTNCATHPDFRGLGLNTLLLKELEKRCLSKKITCIYSLARSTSYGMNLVLHRLGYTFRGTLVNNCHIGGSYEDMNIWVRLNGRDLSCEKLQTISR</sequence>
<evidence type="ECO:0000259" key="1">
    <source>
        <dbReference type="PROSITE" id="PS51186"/>
    </source>
</evidence>
<name>A0AAW7ZIC9_9FIRM</name>
<dbReference type="EMBL" id="JARPTC010000031">
    <property type="protein sequence ID" value="MDO7789027.1"/>
    <property type="molecule type" value="Genomic_DNA"/>
</dbReference>
<comment type="caution">
    <text evidence="2">The sequence shown here is derived from an EMBL/GenBank/DDBJ whole genome shotgun (WGS) entry which is preliminary data.</text>
</comment>
<accession>A0AAW7ZIC9</accession>
<keyword evidence="3" id="KW-1185">Reference proteome</keyword>
<dbReference type="Gene3D" id="3.40.630.30">
    <property type="match status" value="1"/>
</dbReference>
<dbReference type="PROSITE" id="PS51186">
    <property type="entry name" value="GNAT"/>
    <property type="match status" value="1"/>
</dbReference>
<gene>
    <name evidence="2" type="primary">ablB</name>
    <name evidence="2" type="ORF">P6N53_17595</name>
</gene>
<dbReference type="CDD" id="cd04301">
    <property type="entry name" value="NAT_SF"/>
    <property type="match status" value="1"/>
</dbReference>
<dbReference type="InterPro" id="IPR016181">
    <property type="entry name" value="Acyl_CoA_acyltransferase"/>
</dbReference>
<dbReference type="GO" id="GO:0008080">
    <property type="term" value="F:N-acetyltransferase activity"/>
    <property type="evidence" value="ECO:0007669"/>
    <property type="project" value="InterPro"/>
</dbReference>
<dbReference type="AlphaFoldDB" id="A0AAW7ZIC9"/>